<gene>
    <name evidence="2" type="ORF">ab3b_00819</name>
</gene>
<dbReference type="Proteomes" id="UP000032289">
    <property type="component" value="Unassembled WGS sequence"/>
</dbReference>
<dbReference type="Pfam" id="PF08861">
    <property type="entry name" value="DUF1828"/>
    <property type="match status" value="1"/>
</dbReference>
<organism evidence="2 3">
    <name type="scientific">Weissella cibaria</name>
    <dbReference type="NCBI Taxonomy" id="137591"/>
    <lineage>
        <taxon>Bacteria</taxon>
        <taxon>Bacillati</taxon>
        <taxon>Bacillota</taxon>
        <taxon>Bacilli</taxon>
        <taxon>Lactobacillales</taxon>
        <taxon>Lactobacillaceae</taxon>
        <taxon>Weissella</taxon>
    </lineage>
</organism>
<protein>
    <recommendedName>
        <fullName evidence="1">DUF1828 domain-containing protein</fullName>
    </recommendedName>
</protein>
<dbReference type="EMBL" id="JWHT01000018">
    <property type="protein sequence ID" value="KIU24983.1"/>
    <property type="molecule type" value="Genomic_DNA"/>
</dbReference>
<proteinExistence type="predicted"/>
<accession>A0A0D1JUS5</accession>
<evidence type="ECO:0000259" key="1">
    <source>
        <dbReference type="Pfam" id="PF08861"/>
    </source>
</evidence>
<feature type="domain" description="DUF1828" evidence="1">
    <location>
        <begin position="33"/>
        <end position="124"/>
    </location>
</feature>
<dbReference type="PATRIC" id="fig|137591.24.peg.801"/>
<evidence type="ECO:0000313" key="2">
    <source>
        <dbReference type="EMBL" id="KIU24983.1"/>
    </source>
</evidence>
<dbReference type="InterPro" id="IPR014960">
    <property type="entry name" value="DUF1828"/>
</dbReference>
<comment type="caution">
    <text evidence="2">The sequence shown here is derived from an EMBL/GenBank/DDBJ whole genome shotgun (WGS) entry which is preliminary data.</text>
</comment>
<name>A0A0D1JUS5_9LACO</name>
<dbReference type="AlphaFoldDB" id="A0A0D1JUS5"/>
<evidence type="ECO:0000313" key="3">
    <source>
        <dbReference type="Proteomes" id="UP000032289"/>
    </source>
</evidence>
<reference evidence="2" key="1">
    <citation type="journal article" date="2015" name="Microbiology (Mosc.)">
        <title>Genomics of the Weissella cibaria species with an examination of its metabolic traits.</title>
        <authorList>
            <person name="Lynch K.M."/>
            <person name="Lucid A."/>
            <person name="Arendt E.K."/>
            <person name="Sleator R.D."/>
            <person name="Lucey B."/>
            <person name="Coffey A."/>
        </authorList>
    </citation>
    <scope>NUCLEOTIDE SEQUENCE [LARGE SCALE GENOMIC DNA]</scope>
    <source>
        <strain evidence="2">AB3b</strain>
    </source>
</reference>
<sequence length="130" mass="14903">MMDITQLENAWRSENGPKPRFEKMTADIVKIETSYLDVEGLPITLYVYEESSLFGSQLRISDCGYVTEDLALAEGRGELTRSELNDVKAQLKGTDVRLDKRDASLYMKTKFEDYDVDVARLCETIQHLQQ</sequence>